<dbReference type="EMBL" id="CAJNDS010000879">
    <property type="protein sequence ID" value="CAE7239104.1"/>
    <property type="molecule type" value="Genomic_DNA"/>
</dbReference>
<dbReference type="InterPro" id="IPR000626">
    <property type="entry name" value="Ubiquitin-like_dom"/>
</dbReference>
<accession>A0A812L570</accession>
<dbReference type="PROSITE" id="PS50053">
    <property type="entry name" value="UBIQUITIN_2"/>
    <property type="match status" value="2"/>
</dbReference>
<dbReference type="Proteomes" id="UP000604046">
    <property type="component" value="Unassembled WGS sequence"/>
</dbReference>
<dbReference type="Pfam" id="PF00240">
    <property type="entry name" value="ubiquitin"/>
    <property type="match status" value="2"/>
</dbReference>
<feature type="domain" description="Ubiquitin-like" evidence="1">
    <location>
        <begin position="105"/>
        <end position="180"/>
    </location>
</feature>
<dbReference type="GO" id="GO:0006511">
    <property type="term" value="P:ubiquitin-dependent protein catabolic process"/>
    <property type="evidence" value="ECO:0007669"/>
    <property type="project" value="TreeGrafter"/>
</dbReference>
<feature type="domain" description="Ubiquitin-like" evidence="1">
    <location>
        <begin position="3"/>
        <end position="71"/>
    </location>
</feature>
<gene>
    <name evidence="2" type="primary">DSK2A</name>
    <name evidence="2" type="ORF">SNAT2548_LOCUS10587</name>
</gene>
<dbReference type="Gene3D" id="3.10.20.90">
    <property type="entry name" value="Phosphatidylinositol 3-kinase Catalytic Subunit, Chain A, domain 1"/>
    <property type="match status" value="2"/>
</dbReference>
<dbReference type="SMART" id="SM00213">
    <property type="entry name" value="UBQ"/>
    <property type="match status" value="2"/>
</dbReference>
<evidence type="ECO:0000313" key="3">
    <source>
        <dbReference type="Proteomes" id="UP000604046"/>
    </source>
</evidence>
<dbReference type="GO" id="GO:0005829">
    <property type="term" value="C:cytosol"/>
    <property type="evidence" value="ECO:0007669"/>
    <property type="project" value="TreeGrafter"/>
</dbReference>
<protein>
    <submittedName>
        <fullName evidence="2">DSK2A protein</fullName>
    </submittedName>
</protein>
<dbReference type="OrthoDB" id="267397at2759"/>
<dbReference type="CDD" id="cd17039">
    <property type="entry name" value="Ubl_ubiquitin_like"/>
    <property type="match status" value="1"/>
</dbReference>
<dbReference type="AlphaFoldDB" id="A0A812L570"/>
<evidence type="ECO:0000259" key="1">
    <source>
        <dbReference type="PROSITE" id="PS50053"/>
    </source>
</evidence>
<organism evidence="2 3">
    <name type="scientific">Symbiodinium natans</name>
    <dbReference type="NCBI Taxonomy" id="878477"/>
    <lineage>
        <taxon>Eukaryota</taxon>
        <taxon>Sar</taxon>
        <taxon>Alveolata</taxon>
        <taxon>Dinophyceae</taxon>
        <taxon>Suessiales</taxon>
        <taxon>Symbiodiniaceae</taxon>
        <taxon>Symbiodinium</taxon>
    </lineage>
</organism>
<reference evidence="2" key="1">
    <citation type="submission" date="2021-02" db="EMBL/GenBank/DDBJ databases">
        <authorList>
            <person name="Dougan E. K."/>
            <person name="Rhodes N."/>
            <person name="Thang M."/>
            <person name="Chan C."/>
        </authorList>
    </citation>
    <scope>NUCLEOTIDE SEQUENCE</scope>
</reference>
<proteinExistence type="predicted"/>
<dbReference type="PANTHER" id="PTHR10677">
    <property type="entry name" value="UBIQUILIN"/>
    <property type="match status" value="1"/>
</dbReference>
<evidence type="ECO:0000313" key="2">
    <source>
        <dbReference type="EMBL" id="CAE7239104.1"/>
    </source>
</evidence>
<sequence length="382" mass="41241">MALALQIKAAGGVDFSIEVEASATVQDVKIAATSGCDMDPEVMKVIFKGKVLKDEDALASYDIQTGGILHIAKGMSKPVTQRAQCENQSSGYAGGQEPDSGKQTIEIHFKGPSSVEVRSEFRETDTVEQLRQFASSEFQMNPDELHLLHKGKILKDGDSVGTSGLAAGSVLRVARRHTEKDATDVTNTTVQMNSVIEESGAPMPMAWDSASNGQGELEQIRTMARTLGLPMGPLEQVLREVPPQQAMAAAMQEMARLRRAPPVGETAAAMQARWDREAADMARQVRAYLSREEEGGQEENGDEELLADISRTLAEARARGAPVPNAAVFVDRAVARRRQARELHARMAREASGLDPEIEDAFAAAEQSLAAAARAPRRLGDH</sequence>
<dbReference type="SUPFAM" id="SSF54236">
    <property type="entry name" value="Ubiquitin-like"/>
    <property type="match status" value="2"/>
</dbReference>
<keyword evidence="3" id="KW-1185">Reference proteome</keyword>
<name>A0A812L570_9DINO</name>
<dbReference type="GO" id="GO:0031593">
    <property type="term" value="F:polyubiquitin modification-dependent protein binding"/>
    <property type="evidence" value="ECO:0007669"/>
    <property type="project" value="TreeGrafter"/>
</dbReference>
<dbReference type="PANTHER" id="PTHR10677:SF3">
    <property type="entry name" value="FI07626P-RELATED"/>
    <property type="match status" value="1"/>
</dbReference>
<dbReference type="InterPro" id="IPR015496">
    <property type="entry name" value="Ubiquilin"/>
</dbReference>
<dbReference type="InterPro" id="IPR029071">
    <property type="entry name" value="Ubiquitin-like_domsf"/>
</dbReference>
<comment type="caution">
    <text evidence="2">The sequence shown here is derived from an EMBL/GenBank/DDBJ whole genome shotgun (WGS) entry which is preliminary data.</text>
</comment>